<dbReference type="AlphaFoldDB" id="A0A9X1TL08"/>
<gene>
    <name evidence="1" type="ORF">LXM26_09700</name>
</gene>
<organism evidence="1 2">
    <name type="scientific">Dyadobacter chenwenxiniae</name>
    <dbReference type="NCBI Taxonomy" id="2906456"/>
    <lineage>
        <taxon>Bacteria</taxon>
        <taxon>Pseudomonadati</taxon>
        <taxon>Bacteroidota</taxon>
        <taxon>Cytophagia</taxon>
        <taxon>Cytophagales</taxon>
        <taxon>Spirosomataceae</taxon>
        <taxon>Dyadobacter</taxon>
    </lineage>
</organism>
<evidence type="ECO:0000313" key="2">
    <source>
        <dbReference type="Proteomes" id="UP001139000"/>
    </source>
</evidence>
<accession>A0A9X1TL08</accession>
<sequence>MNRLITTSLIPLLEQLGDVLSRLSDVQYISKIPVLSEASLGMHVRHIIEFFQELEQGYLVGCVDYDARRREKAIENHLDCAILKLRQIIANLKYDNKTLLLAYKPSSGTPNFHVQTSYERELLYNLEHTVHHMAILKIGIRAISTIELAEDFGVANSTIRYHQDKCVQ</sequence>
<reference evidence="1" key="1">
    <citation type="submission" date="2021-12" db="EMBL/GenBank/DDBJ databases">
        <title>Novel species in genus Dyadobacter.</title>
        <authorList>
            <person name="Ma C."/>
        </authorList>
    </citation>
    <scope>NUCLEOTIDE SEQUENCE</scope>
    <source>
        <strain evidence="1">LJ419</strain>
    </source>
</reference>
<dbReference type="PANTHER" id="PTHR39473">
    <property type="match status" value="1"/>
</dbReference>
<protein>
    <recommendedName>
        <fullName evidence="3">DinB family protein</fullName>
    </recommendedName>
</protein>
<proteinExistence type="predicted"/>
<dbReference type="EMBL" id="JAJTTC010000001">
    <property type="protein sequence ID" value="MCF0061768.1"/>
    <property type="molecule type" value="Genomic_DNA"/>
</dbReference>
<evidence type="ECO:0000313" key="1">
    <source>
        <dbReference type="EMBL" id="MCF0061768.1"/>
    </source>
</evidence>
<dbReference type="Proteomes" id="UP001139000">
    <property type="component" value="Unassembled WGS sequence"/>
</dbReference>
<evidence type="ECO:0008006" key="3">
    <source>
        <dbReference type="Google" id="ProtNLM"/>
    </source>
</evidence>
<dbReference type="PANTHER" id="PTHR39473:SF1">
    <property type="entry name" value="DINB-LIKE DOMAIN-CONTAINING PROTEIN"/>
    <property type="match status" value="1"/>
</dbReference>
<dbReference type="RefSeq" id="WP_234655032.1">
    <property type="nucleotide sequence ID" value="NZ_CP094997.1"/>
</dbReference>
<name>A0A9X1TL08_9BACT</name>
<comment type="caution">
    <text evidence="1">The sequence shown here is derived from an EMBL/GenBank/DDBJ whole genome shotgun (WGS) entry which is preliminary data.</text>
</comment>
<keyword evidence="2" id="KW-1185">Reference proteome</keyword>